<dbReference type="InterPro" id="IPR047881">
    <property type="entry name" value="LktA_repeat"/>
</dbReference>
<gene>
    <name evidence="1" type="ORF">OMM_13383</name>
</gene>
<feature type="non-terminal residue" evidence="1">
    <location>
        <position position="1"/>
    </location>
</feature>
<comment type="caution">
    <text evidence="1">The sequence shown here is derived from an EMBL/GenBank/DDBJ whole genome shotgun (WGS) entry which is preliminary data.</text>
</comment>
<proteinExistence type="predicted"/>
<dbReference type="NCBIfam" id="NF012206">
    <property type="entry name" value="LktA_tand_53"/>
    <property type="match status" value="4"/>
</dbReference>
<reference evidence="2" key="1">
    <citation type="submission" date="2012-11" db="EMBL/GenBank/DDBJ databases">
        <authorList>
            <person name="Lucero-Rivera Y.E."/>
            <person name="Tovar-Ramirez D."/>
        </authorList>
    </citation>
    <scope>NUCLEOTIDE SEQUENCE [LARGE SCALE GENOMIC DNA]</scope>
    <source>
        <strain evidence="2">Araruama</strain>
    </source>
</reference>
<feature type="non-terminal residue" evidence="1">
    <location>
        <position position="435"/>
    </location>
</feature>
<dbReference type="AlphaFoldDB" id="A0A1V1NTV2"/>
<organism evidence="1 2">
    <name type="scientific">Candidatus Magnetoglobus multicellularis str. Araruama</name>
    <dbReference type="NCBI Taxonomy" id="890399"/>
    <lineage>
        <taxon>Bacteria</taxon>
        <taxon>Pseudomonadati</taxon>
        <taxon>Thermodesulfobacteriota</taxon>
        <taxon>Desulfobacteria</taxon>
        <taxon>Desulfobacterales</taxon>
        <taxon>Desulfobacteraceae</taxon>
        <taxon>Candidatus Magnetoglobus</taxon>
    </lineage>
</organism>
<accession>A0A1V1NTV2</accession>
<name>A0A1V1NTV2_9BACT</name>
<evidence type="ECO:0000313" key="2">
    <source>
        <dbReference type="Proteomes" id="UP000189670"/>
    </source>
</evidence>
<protein>
    <submittedName>
        <fullName evidence="1">Uncharacterized protein</fullName>
    </submittedName>
</protein>
<sequence length="435" mass="45519">VSINSILSNTNAFIDGSDIQSANDIHLDASSTSNINATVVSASLSLGYSGTTGAGVSLGVSVARNFIGYEHNGDENRSSVKAYVKDSGIFAMGRLSQEAVAHQIIHSIVVSGSAAVAGGTTTGVAVSGSGVWSENKVAVDIESTINNENNQTVHVNDLSLSATDFSDIFAFAGASSIAASFGATGVSFSLGVSLGQNLIANSVLASIENGTVETTTGDIMIYATQDEKIHAITSAASIAASFGVLTSISISGAGAEAKNVILTQTNAHIANAALTIANDLDITASNESEIKALVLSASVGAASVGVTIARNYIGWSPYNIGYDYTLEDNPDTILSGNKIAVTEGVRKGDVYEYIGSETLERSSIKSFKQNITEVNDVSTNKIYKYIGPDAELDLYTLDFTNTNTWEFVTEVIPYGEYEKRYREEHGLTDYAAVEV</sequence>
<dbReference type="Proteomes" id="UP000189670">
    <property type="component" value="Unassembled WGS sequence"/>
</dbReference>
<evidence type="ECO:0000313" key="1">
    <source>
        <dbReference type="EMBL" id="ETR66004.1"/>
    </source>
</evidence>
<dbReference type="EMBL" id="ATBP01002307">
    <property type="protein sequence ID" value="ETR66004.1"/>
    <property type="molecule type" value="Genomic_DNA"/>
</dbReference>